<keyword evidence="3" id="KW-0804">Transcription</keyword>
<gene>
    <name evidence="5" type="ORF">E0H92_24160</name>
</gene>
<dbReference type="InterPro" id="IPR036390">
    <property type="entry name" value="WH_DNA-bd_sf"/>
</dbReference>
<evidence type="ECO:0000259" key="4">
    <source>
        <dbReference type="SMART" id="SM00418"/>
    </source>
</evidence>
<dbReference type="InterPro" id="IPR001845">
    <property type="entry name" value="HTH_ArsR_DNA-bd_dom"/>
</dbReference>
<dbReference type="SMART" id="SM00418">
    <property type="entry name" value="HTH_ARSR"/>
    <property type="match status" value="1"/>
</dbReference>
<proteinExistence type="predicted"/>
<organism evidence="5 6">
    <name type="scientific">Kribbella speibonae</name>
    <dbReference type="NCBI Taxonomy" id="1572660"/>
    <lineage>
        <taxon>Bacteria</taxon>
        <taxon>Bacillati</taxon>
        <taxon>Actinomycetota</taxon>
        <taxon>Actinomycetes</taxon>
        <taxon>Propionibacteriales</taxon>
        <taxon>Kribbellaceae</taxon>
        <taxon>Kribbella</taxon>
    </lineage>
</organism>
<dbReference type="InterPro" id="IPR011991">
    <property type="entry name" value="ArsR-like_HTH"/>
</dbReference>
<evidence type="ECO:0000313" key="5">
    <source>
        <dbReference type="EMBL" id="TCC35803.1"/>
    </source>
</evidence>
<evidence type="ECO:0000313" key="6">
    <source>
        <dbReference type="Proteomes" id="UP000294225"/>
    </source>
</evidence>
<dbReference type="GO" id="GO:0003700">
    <property type="term" value="F:DNA-binding transcription factor activity"/>
    <property type="evidence" value="ECO:0007669"/>
    <property type="project" value="InterPro"/>
</dbReference>
<dbReference type="AlphaFoldDB" id="A0A4R0IPY2"/>
<comment type="caution">
    <text evidence="5">The sequence shown here is derived from an EMBL/GenBank/DDBJ whole genome shotgun (WGS) entry which is preliminary data.</text>
</comment>
<keyword evidence="1" id="KW-0805">Transcription regulation</keyword>
<evidence type="ECO:0000256" key="1">
    <source>
        <dbReference type="ARBA" id="ARBA00023015"/>
    </source>
</evidence>
<evidence type="ECO:0000256" key="2">
    <source>
        <dbReference type="ARBA" id="ARBA00023125"/>
    </source>
</evidence>
<dbReference type="GO" id="GO:0003677">
    <property type="term" value="F:DNA binding"/>
    <property type="evidence" value="ECO:0007669"/>
    <property type="project" value="UniProtKB-KW"/>
</dbReference>
<name>A0A4R0IPY2_9ACTN</name>
<accession>A0A4R0IPY2</accession>
<keyword evidence="2" id="KW-0238">DNA-binding</keyword>
<dbReference type="InterPro" id="IPR051011">
    <property type="entry name" value="Metal_resp_trans_reg"/>
</dbReference>
<reference evidence="5 6" key="1">
    <citation type="submission" date="2019-02" db="EMBL/GenBank/DDBJ databases">
        <title>Kribbella capetownensis sp. nov. and Kribbella speibonae sp. nov., isolated from soil.</title>
        <authorList>
            <person name="Curtis S.M."/>
            <person name="Norton I."/>
            <person name="Everest G.J."/>
            <person name="Meyers P.R."/>
        </authorList>
    </citation>
    <scope>NUCLEOTIDE SEQUENCE [LARGE SCALE GENOMIC DNA]</scope>
    <source>
        <strain evidence="5 6">YM55</strain>
    </source>
</reference>
<dbReference type="Gene3D" id="1.10.10.10">
    <property type="entry name" value="Winged helix-like DNA-binding domain superfamily/Winged helix DNA-binding domain"/>
    <property type="match status" value="1"/>
</dbReference>
<dbReference type="EMBL" id="SJKC01000003">
    <property type="protein sequence ID" value="TCC35803.1"/>
    <property type="molecule type" value="Genomic_DNA"/>
</dbReference>
<sequence>MLRILFTAEDLAATRFLPEPAPMLELKFAAVGLRRGIRASWGERWRHSALAAVPVAARPTVRQLGGHFSWTVSPTFAVSADLDEAIETFLGLGTEQLRGEMALYSSAPNSGAPLWNAFEGNREAGRVLARMTKTAFVAAMRPYWADIRANHHGELAQHGRLLARSGVGAALSTTVPGASWRRDCLLIDSPQDRTIRLGGRGLTITPTAFWTGPPLVGELPDQPVLLAYPTPAELSIRVGAESDALAAILGTTRAAVLRLLAAEHSSGDVARQLGISAASASEHTAALRAARLITSRRDGKAVIHRVTVLGSDLVRLNTPPPSSARTT</sequence>
<dbReference type="CDD" id="cd00090">
    <property type="entry name" value="HTH_ARSR"/>
    <property type="match status" value="1"/>
</dbReference>
<feature type="domain" description="HTH arsR-type" evidence="4">
    <location>
        <begin position="243"/>
        <end position="318"/>
    </location>
</feature>
<evidence type="ECO:0000256" key="3">
    <source>
        <dbReference type="ARBA" id="ARBA00023163"/>
    </source>
</evidence>
<dbReference type="PANTHER" id="PTHR43132:SF8">
    <property type="entry name" value="HTH-TYPE TRANSCRIPTIONAL REGULATOR KMTR"/>
    <property type="match status" value="1"/>
</dbReference>
<protein>
    <submittedName>
        <fullName evidence="5">Transcriptional regulator</fullName>
    </submittedName>
</protein>
<dbReference type="RefSeq" id="WP_131497804.1">
    <property type="nucleotide sequence ID" value="NZ_SJKC01000003.1"/>
</dbReference>
<dbReference type="Proteomes" id="UP000294225">
    <property type="component" value="Unassembled WGS sequence"/>
</dbReference>
<dbReference type="SUPFAM" id="SSF46785">
    <property type="entry name" value="Winged helix' DNA-binding domain"/>
    <property type="match status" value="1"/>
</dbReference>
<dbReference type="PANTHER" id="PTHR43132">
    <property type="entry name" value="ARSENICAL RESISTANCE OPERON REPRESSOR ARSR-RELATED"/>
    <property type="match status" value="1"/>
</dbReference>
<dbReference type="InterPro" id="IPR036388">
    <property type="entry name" value="WH-like_DNA-bd_sf"/>
</dbReference>